<dbReference type="RefSeq" id="XP_025420000.1">
    <property type="nucleotide sequence ID" value="XM_025564215.1"/>
</dbReference>
<dbReference type="PANTHER" id="PTHR47229">
    <property type="entry name" value="TRANSMEMBRANE PROTEIN 141"/>
    <property type="match status" value="1"/>
</dbReference>
<dbReference type="InterPro" id="IPR026788">
    <property type="entry name" value="Tmem141"/>
</dbReference>
<dbReference type="OrthoDB" id="10056589at2759"/>
<evidence type="ECO:0000313" key="2">
    <source>
        <dbReference type="RefSeq" id="XP_025420000.1"/>
    </source>
</evidence>
<protein>
    <submittedName>
        <fullName evidence="2">Transmembrane protein 141</fullName>
    </submittedName>
</protein>
<dbReference type="Gene3D" id="1.10.3350.20">
    <property type="entry name" value="Tmem141 protein family"/>
    <property type="match status" value="1"/>
</dbReference>
<dbReference type="Proteomes" id="UP000694846">
    <property type="component" value="Unplaced"/>
</dbReference>
<reference evidence="2" key="1">
    <citation type="submission" date="2025-08" db="UniProtKB">
        <authorList>
            <consortium name="RefSeq"/>
        </authorList>
    </citation>
    <scope>IDENTIFICATION</scope>
    <source>
        <tissue evidence="2">Whole body</tissue>
    </source>
</reference>
<dbReference type="GeneID" id="112690244"/>
<gene>
    <name evidence="2" type="primary">LOC112690244</name>
</gene>
<dbReference type="Pfam" id="PF15110">
    <property type="entry name" value="TMEM141"/>
    <property type="match status" value="1"/>
</dbReference>
<proteinExistence type="predicted"/>
<keyword evidence="2" id="KW-0472">Membrane</keyword>
<dbReference type="InterPro" id="IPR038259">
    <property type="entry name" value="Tmem141_sf"/>
</dbReference>
<dbReference type="PANTHER" id="PTHR47229:SF1">
    <property type="entry name" value="TRANSMEMBRANE PROTEIN 141"/>
    <property type="match status" value="1"/>
</dbReference>
<keyword evidence="1" id="KW-1185">Reference proteome</keyword>
<dbReference type="AlphaFoldDB" id="A0A8B8GB49"/>
<name>A0A8B8GB49_9HEMI</name>
<keyword evidence="2" id="KW-0812">Transmembrane</keyword>
<evidence type="ECO:0000313" key="1">
    <source>
        <dbReference type="Proteomes" id="UP000694846"/>
    </source>
</evidence>
<organism evidence="1 2">
    <name type="scientific">Sipha flava</name>
    <name type="common">yellow sugarcane aphid</name>
    <dbReference type="NCBI Taxonomy" id="143950"/>
    <lineage>
        <taxon>Eukaryota</taxon>
        <taxon>Metazoa</taxon>
        <taxon>Ecdysozoa</taxon>
        <taxon>Arthropoda</taxon>
        <taxon>Hexapoda</taxon>
        <taxon>Insecta</taxon>
        <taxon>Pterygota</taxon>
        <taxon>Neoptera</taxon>
        <taxon>Paraneoptera</taxon>
        <taxon>Hemiptera</taxon>
        <taxon>Sternorrhyncha</taxon>
        <taxon>Aphidomorpha</taxon>
        <taxon>Aphidoidea</taxon>
        <taxon>Aphididae</taxon>
        <taxon>Sipha</taxon>
    </lineage>
</organism>
<accession>A0A8B8GB49</accession>
<sequence>MNRTSEKILKEHFEEQRPGFSSYLDCLTRSYGTGVGVFAATFAVVHVAQQIAAKRFPQVKSTHIAVSTVAGTVASYFTAKNKVRECRDLWANWQERERGRLP</sequence>